<evidence type="ECO:0000313" key="1">
    <source>
        <dbReference type="EMBL" id="MDR6208330.1"/>
    </source>
</evidence>
<proteinExistence type="predicted"/>
<comment type="caution">
    <text evidence="1">The sequence shown here is derived from an EMBL/GenBank/DDBJ whole genome shotgun (WGS) entry which is preliminary data.</text>
</comment>
<accession>A0ACC6ICE1</accession>
<keyword evidence="2" id="KW-1185">Reference proteome</keyword>
<gene>
    <name evidence="1" type="ORF">QE364_000018</name>
</gene>
<dbReference type="EMBL" id="JAVIZJ010000001">
    <property type="protein sequence ID" value="MDR6208330.1"/>
    <property type="molecule type" value="Genomic_DNA"/>
</dbReference>
<dbReference type="Proteomes" id="UP001261666">
    <property type="component" value="Unassembled WGS sequence"/>
</dbReference>
<evidence type="ECO:0000313" key="2">
    <source>
        <dbReference type="Proteomes" id="UP001261666"/>
    </source>
</evidence>
<protein>
    <submittedName>
        <fullName evidence="1">Transcriptional regulator with GAF, ATPase, and Fis domain</fullName>
    </submittedName>
</protein>
<sequence length="233" mass="25472">MGAALPFDRALIDAIRHVNAPADVPTALETIVVVARETLPLVDAVSVTVGHRDGRLETKAATAELAWDLDRAQYELGEGPCMHAVDAEHTVVAQRLRHEQRWPAYVPVAVRRGVRAQVGLRLYVDDTTLGGLDLYSTSAEQIDDDVVRLAELFAAAAEALGGIRRREQLTTALRTRELIGVATGIVMVRYGLDRGRAFNYLSRVSQLSNTKLARVAEELIERTEDGVAPRLDG</sequence>
<reference evidence="1" key="1">
    <citation type="submission" date="2023-08" db="EMBL/GenBank/DDBJ databases">
        <title>Functional and genomic diversity of the sorghum phyllosphere microbiome.</title>
        <authorList>
            <person name="Shade A."/>
        </authorList>
    </citation>
    <scope>NUCLEOTIDE SEQUENCE</scope>
    <source>
        <strain evidence="1">SORGH_AS_0885</strain>
    </source>
</reference>
<organism evidence="1 2">
    <name type="scientific">Nocardioides zeae</name>
    <dbReference type="NCBI Taxonomy" id="1457234"/>
    <lineage>
        <taxon>Bacteria</taxon>
        <taxon>Bacillati</taxon>
        <taxon>Actinomycetota</taxon>
        <taxon>Actinomycetes</taxon>
        <taxon>Propionibacteriales</taxon>
        <taxon>Nocardioidaceae</taxon>
        <taxon>Nocardioides</taxon>
    </lineage>
</organism>
<name>A0ACC6ICE1_9ACTN</name>